<sequence>MLVRKNTKPFHKSWVKIFAEQKAKIELSIKKYFHYKDVSTTQDIYKYWKNELNEHFKFNGGDKNNLDLLHARRSVPLDMTQEVWNNFLTQSIPPRIDEILIASEMLSIRRGYRRRVGLKLKRVASTSSTIASPPWDPPMSDSEL</sequence>
<dbReference type="AlphaFoldDB" id="A0A2P5E280"/>
<gene>
    <name evidence="1" type="ORF">PanWU01x14_008770</name>
</gene>
<name>A0A2P5E280_PARAD</name>
<proteinExistence type="predicted"/>
<protein>
    <submittedName>
        <fullName evidence="1">Uncharacterized protein</fullName>
    </submittedName>
</protein>
<evidence type="ECO:0000313" key="2">
    <source>
        <dbReference type="Proteomes" id="UP000237105"/>
    </source>
</evidence>
<dbReference type="Proteomes" id="UP000237105">
    <property type="component" value="Unassembled WGS sequence"/>
</dbReference>
<accession>A0A2P5E280</accession>
<dbReference type="EMBL" id="JXTB01000003">
    <property type="protein sequence ID" value="PON79645.1"/>
    <property type="molecule type" value="Genomic_DNA"/>
</dbReference>
<evidence type="ECO:0000313" key="1">
    <source>
        <dbReference type="EMBL" id="PON79645.1"/>
    </source>
</evidence>
<reference evidence="2" key="1">
    <citation type="submission" date="2016-06" db="EMBL/GenBank/DDBJ databases">
        <title>Parallel loss of symbiosis genes in relatives of nitrogen-fixing non-legume Parasponia.</title>
        <authorList>
            <person name="Van Velzen R."/>
            <person name="Holmer R."/>
            <person name="Bu F."/>
            <person name="Rutten L."/>
            <person name="Van Zeijl A."/>
            <person name="Liu W."/>
            <person name="Santuari L."/>
            <person name="Cao Q."/>
            <person name="Sharma T."/>
            <person name="Shen D."/>
            <person name="Roswanjaya Y."/>
            <person name="Wardhani T."/>
            <person name="Kalhor M.S."/>
            <person name="Jansen J."/>
            <person name="Van den Hoogen J."/>
            <person name="Gungor B."/>
            <person name="Hartog M."/>
            <person name="Hontelez J."/>
            <person name="Verver J."/>
            <person name="Yang W.-C."/>
            <person name="Schijlen E."/>
            <person name="Repin R."/>
            <person name="Schilthuizen M."/>
            <person name="Schranz E."/>
            <person name="Heidstra R."/>
            <person name="Miyata K."/>
            <person name="Fedorova E."/>
            <person name="Kohlen W."/>
            <person name="Bisseling T."/>
            <person name="Smit S."/>
            <person name="Geurts R."/>
        </authorList>
    </citation>
    <scope>NUCLEOTIDE SEQUENCE [LARGE SCALE GENOMIC DNA]</scope>
    <source>
        <strain evidence="2">cv. WU1-14</strain>
    </source>
</reference>
<comment type="caution">
    <text evidence="1">The sequence shown here is derived from an EMBL/GenBank/DDBJ whole genome shotgun (WGS) entry which is preliminary data.</text>
</comment>
<keyword evidence="2" id="KW-1185">Reference proteome</keyword>
<organism evidence="1 2">
    <name type="scientific">Parasponia andersonii</name>
    <name type="common">Sponia andersonii</name>
    <dbReference type="NCBI Taxonomy" id="3476"/>
    <lineage>
        <taxon>Eukaryota</taxon>
        <taxon>Viridiplantae</taxon>
        <taxon>Streptophyta</taxon>
        <taxon>Embryophyta</taxon>
        <taxon>Tracheophyta</taxon>
        <taxon>Spermatophyta</taxon>
        <taxon>Magnoliopsida</taxon>
        <taxon>eudicotyledons</taxon>
        <taxon>Gunneridae</taxon>
        <taxon>Pentapetalae</taxon>
        <taxon>rosids</taxon>
        <taxon>fabids</taxon>
        <taxon>Rosales</taxon>
        <taxon>Cannabaceae</taxon>
        <taxon>Parasponia</taxon>
    </lineage>
</organism>